<gene>
    <name evidence="1" type="ORF">ACFSX9_13645</name>
</gene>
<keyword evidence="2" id="KW-1185">Reference proteome</keyword>
<dbReference type="EMBL" id="JBHUOL010000021">
    <property type="protein sequence ID" value="MFD2909776.1"/>
    <property type="molecule type" value="Genomic_DNA"/>
</dbReference>
<accession>A0ABW5ZBD2</accession>
<proteinExistence type="predicted"/>
<comment type="caution">
    <text evidence="1">The sequence shown here is derived from an EMBL/GenBank/DDBJ whole genome shotgun (WGS) entry which is preliminary data.</text>
</comment>
<evidence type="ECO:0000313" key="2">
    <source>
        <dbReference type="Proteomes" id="UP001597549"/>
    </source>
</evidence>
<protein>
    <submittedName>
        <fullName evidence="1">Uncharacterized protein</fullName>
    </submittedName>
</protein>
<evidence type="ECO:0000313" key="1">
    <source>
        <dbReference type="EMBL" id="MFD2909776.1"/>
    </source>
</evidence>
<name>A0ABW5ZBD2_9FLAO</name>
<dbReference type="RefSeq" id="WP_379808612.1">
    <property type="nucleotide sequence ID" value="NZ_JBHUOL010000021.1"/>
</dbReference>
<organism evidence="1 2">
    <name type="scientific">Flavobacterium ardleyense</name>
    <dbReference type="NCBI Taxonomy" id="2038737"/>
    <lineage>
        <taxon>Bacteria</taxon>
        <taxon>Pseudomonadati</taxon>
        <taxon>Bacteroidota</taxon>
        <taxon>Flavobacteriia</taxon>
        <taxon>Flavobacteriales</taxon>
        <taxon>Flavobacteriaceae</taxon>
        <taxon>Flavobacterium</taxon>
    </lineage>
</organism>
<dbReference type="SUPFAM" id="SSF53756">
    <property type="entry name" value="UDP-Glycosyltransferase/glycogen phosphorylase"/>
    <property type="match status" value="1"/>
</dbReference>
<reference evidence="2" key="1">
    <citation type="journal article" date="2019" name="Int. J. Syst. Evol. Microbiol.">
        <title>The Global Catalogue of Microorganisms (GCM) 10K type strain sequencing project: providing services to taxonomists for standard genome sequencing and annotation.</title>
        <authorList>
            <consortium name="The Broad Institute Genomics Platform"/>
            <consortium name="The Broad Institute Genome Sequencing Center for Infectious Disease"/>
            <person name="Wu L."/>
            <person name="Ma J."/>
        </authorList>
    </citation>
    <scope>NUCLEOTIDE SEQUENCE [LARGE SCALE GENOMIC DNA]</scope>
    <source>
        <strain evidence="2">KCTC 52644</strain>
    </source>
</reference>
<dbReference type="Proteomes" id="UP001597549">
    <property type="component" value="Unassembled WGS sequence"/>
</dbReference>
<sequence>MKKTGIVITDGVGFRNFILSDFIAEAEQQFTKVVILSCLPKTAYEDLNLQCDIIELEVYEESFLTWFFRKTKEVAHLQLHRKGNFGITDNFKINNSKAKTPRGFATRVIYKGTFFFNNEKWIARYNKLQQLSFRQHTTTKKYCELLNKLELDSLFFTHQRPPYIAPLVFAAAQMNIKTIAFIFSWDNLASKGRMAAAFDYYLVWSDLMKKDLLNFYTAILPEQVEIVGTPQFEPYVLPRYGYSVADFYKRFELDDHRPTLLFSCGDVSTSPNDTVYIESIAAAITNDEFATAVNLLVRTSPAEEPKRFAYLAEKYPFIRWNYPQWVQARANHQEAWSQRLPTIADVNDLKSVLEHTAVNINMLSTMSLDYMIFDKPVINTVFGDEINGLANDQRFLKYAHIEHVTNSGATYLALNNNDLINAINEALKNPFAKSAQQKDLLNLQIGASLEGTSKRIAKALYRWS</sequence>